<dbReference type="PANTHER" id="PTHR43646:SF3">
    <property type="entry name" value="SLR1566 PROTEIN"/>
    <property type="match status" value="1"/>
</dbReference>
<keyword evidence="3" id="KW-1185">Reference proteome</keyword>
<dbReference type="Gene3D" id="3.90.550.10">
    <property type="entry name" value="Spore Coat Polysaccharide Biosynthesis Protein SpsA, Chain A"/>
    <property type="match status" value="1"/>
</dbReference>
<dbReference type="CDD" id="cd00761">
    <property type="entry name" value="Glyco_tranf_GTA_type"/>
    <property type="match status" value="1"/>
</dbReference>
<dbReference type="GO" id="GO:0016740">
    <property type="term" value="F:transferase activity"/>
    <property type="evidence" value="ECO:0007669"/>
    <property type="project" value="UniProtKB-KW"/>
</dbReference>
<reference evidence="2 3" key="1">
    <citation type="submission" date="2019-09" db="EMBL/GenBank/DDBJ databases">
        <title>YIM 132180 draft genome.</title>
        <authorList>
            <person name="Zhang K."/>
        </authorList>
    </citation>
    <scope>NUCLEOTIDE SEQUENCE [LARGE SCALE GENOMIC DNA]</scope>
    <source>
        <strain evidence="2 3">YIM 132180</strain>
    </source>
</reference>
<proteinExistence type="predicted"/>
<protein>
    <submittedName>
        <fullName evidence="2">Glycosyltransferase family 2 protein</fullName>
    </submittedName>
</protein>
<organism evidence="2 3">
    <name type="scientific">Plantimonas leprariae</name>
    <dbReference type="NCBI Taxonomy" id="2615207"/>
    <lineage>
        <taxon>Bacteria</taxon>
        <taxon>Pseudomonadati</taxon>
        <taxon>Pseudomonadota</taxon>
        <taxon>Alphaproteobacteria</taxon>
        <taxon>Hyphomicrobiales</taxon>
        <taxon>Aurantimonadaceae</taxon>
        <taxon>Plantimonas</taxon>
    </lineage>
</organism>
<name>A0A7V7PTF2_9HYPH</name>
<dbReference type="AlphaFoldDB" id="A0A7V7PTF2"/>
<dbReference type="PANTHER" id="PTHR43646">
    <property type="entry name" value="GLYCOSYLTRANSFERASE"/>
    <property type="match status" value="1"/>
</dbReference>
<comment type="caution">
    <text evidence="2">The sequence shown here is derived from an EMBL/GenBank/DDBJ whole genome shotgun (WGS) entry which is preliminary data.</text>
</comment>
<dbReference type="Proteomes" id="UP000432089">
    <property type="component" value="Unassembled WGS sequence"/>
</dbReference>
<evidence type="ECO:0000313" key="2">
    <source>
        <dbReference type="EMBL" id="KAB0682927.1"/>
    </source>
</evidence>
<gene>
    <name evidence="2" type="ORF">F6X38_02270</name>
</gene>
<dbReference type="EMBL" id="VZDO01000001">
    <property type="protein sequence ID" value="KAB0682927.1"/>
    <property type="molecule type" value="Genomic_DNA"/>
</dbReference>
<dbReference type="Pfam" id="PF00535">
    <property type="entry name" value="Glycos_transf_2"/>
    <property type="match status" value="1"/>
</dbReference>
<dbReference type="InterPro" id="IPR029044">
    <property type="entry name" value="Nucleotide-diphossugar_trans"/>
</dbReference>
<feature type="domain" description="Glycosyltransferase 2-like" evidence="1">
    <location>
        <begin position="34"/>
        <end position="174"/>
    </location>
</feature>
<accession>A0A7V7PTF2</accession>
<dbReference type="InterPro" id="IPR001173">
    <property type="entry name" value="Glyco_trans_2-like"/>
</dbReference>
<evidence type="ECO:0000259" key="1">
    <source>
        <dbReference type="Pfam" id="PF00535"/>
    </source>
</evidence>
<keyword evidence="2" id="KW-0808">Transferase</keyword>
<sequence>MGFQAGRRDRHFRPRVPIGGGMRRMTNCARVPVVAVPARDEEERLPPLLAALGGQTWLDAGGARLRVVLVLNNCTDDSAGAAIRAAAAQPRLALDVVEVSLPPDAAHVGTARRMAMERVLEGCDPTSVALLTTDADAVPAPDWIEANLYAIAAGADLVGGLIVGDPAEEARLGPGFRRRAEAFLDYAALADRLAALIDPLPHDPWPRHRDHTGASLAVRGEVYAAVGGMPPLPFREDLAFASRVRLAGGRLRHDSLVRVEVSARLAGRAPGGMADCLKEWLRAEAENRPILVEAPDAIEARLVLRRALRDLDGAGVAERRRAAERFGLDPRGFSDATGAPLPGFALAELFAPDAPDAPATVPVEAASAALRAAIARLEGERHAA</sequence>
<evidence type="ECO:0000313" key="3">
    <source>
        <dbReference type="Proteomes" id="UP000432089"/>
    </source>
</evidence>
<dbReference type="SUPFAM" id="SSF53448">
    <property type="entry name" value="Nucleotide-diphospho-sugar transferases"/>
    <property type="match status" value="1"/>
</dbReference>